<keyword evidence="3" id="KW-1185">Reference proteome</keyword>
<organism evidence="2 3">
    <name type="scientific">Tetranychus urticae</name>
    <name type="common">Two-spotted spider mite</name>
    <dbReference type="NCBI Taxonomy" id="32264"/>
    <lineage>
        <taxon>Eukaryota</taxon>
        <taxon>Metazoa</taxon>
        <taxon>Ecdysozoa</taxon>
        <taxon>Arthropoda</taxon>
        <taxon>Chelicerata</taxon>
        <taxon>Arachnida</taxon>
        <taxon>Acari</taxon>
        <taxon>Acariformes</taxon>
        <taxon>Trombidiformes</taxon>
        <taxon>Prostigmata</taxon>
        <taxon>Eleutherengona</taxon>
        <taxon>Raphignathae</taxon>
        <taxon>Tetranychoidea</taxon>
        <taxon>Tetranychidae</taxon>
        <taxon>Tetranychus</taxon>
    </lineage>
</organism>
<keyword evidence="1" id="KW-0812">Transmembrane</keyword>
<protein>
    <submittedName>
        <fullName evidence="2">Uncharacterized protein</fullName>
    </submittedName>
</protein>
<evidence type="ECO:0000313" key="3">
    <source>
        <dbReference type="Proteomes" id="UP000015104"/>
    </source>
</evidence>
<evidence type="ECO:0000256" key="1">
    <source>
        <dbReference type="SAM" id="Phobius"/>
    </source>
</evidence>
<dbReference type="EMBL" id="CAEY01001352">
    <property type="status" value="NOT_ANNOTATED_CDS"/>
    <property type="molecule type" value="Genomic_DNA"/>
</dbReference>
<proteinExistence type="predicted"/>
<accession>T1K1I1</accession>
<sequence>MRTKDFVASRRRFEWFAEEGVSKVVAEGIQGNDGSAIAKAFQYPPICIALSYCLNYFHQPNTGFMRSLRCILQDIHLIIVRGVMSFDLASKSGMNKFVFIEMLYSSNANILHEFDMKFITERNLYVLCITLIINFDFIIIRPNFLLWY</sequence>
<dbReference type="EnsemblMetazoa" id="tetur04g01480.1">
    <property type="protein sequence ID" value="tetur04g01480.1"/>
    <property type="gene ID" value="tetur04g01480"/>
</dbReference>
<dbReference type="HOGENOM" id="CLU_1761110_0_0_1"/>
<feature type="transmembrane region" description="Helical" evidence="1">
    <location>
        <begin position="124"/>
        <end position="144"/>
    </location>
</feature>
<reference evidence="3" key="1">
    <citation type="submission" date="2011-08" db="EMBL/GenBank/DDBJ databases">
        <authorList>
            <person name="Rombauts S."/>
        </authorList>
    </citation>
    <scope>NUCLEOTIDE SEQUENCE</scope>
    <source>
        <strain evidence="3">London</strain>
    </source>
</reference>
<keyword evidence="1" id="KW-1133">Transmembrane helix</keyword>
<dbReference type="AlphaFoldDB" id="T1K1I1"/>
<dbReference type="Proteomes" id="UP000015104">
    <property type="component" value="Unassembled WGS sequence"/>
</dbReference>
<keyword evidence="1" id="KW-0472">Membrane</keyword>
<evidence type="ECO:0000313" key="2">
    <source>
        <dbReference type="EnsemblMetazoa" id="tetur04g01480.1"/>
    </source>
</evidence>
<name>T1K1I1_TETUR</name>
<reference evidence="2" key="2">
    <citation type="submission" date="2015-06" db="UniProtKB">
        <authorList>
            <consortium name="EnsemblMetazoa"/>
        </authorList>
    </citation>
    <scope>IDENTIFICATION</scope>
</reference>